<protein>
    <submittedName>
        <fullName evidence="2">Uncharacterized protein</fullName>
    </submittedName>
</protein>
<evidence type="ECO:0000256" key="1">
    <source>
        <dbReference type="SAM" id="SignalP"/>
    </source>
</evidence>
<dbReference type="InterPro" id="IPR013924">
    <property type="entry name" value="RNase_H2_suC"/>
</dbReference>
<name>A0ABR2MFS5_9ASPA</name>
<dbReference type="Gene3D" id="2.40.128.680">
    <property type="match status" value="1"/>
</dbReference>
<reference evidence="2 3" key="1">
    <citation type="journal article" date="2022" name="Nat. Plants">
        <title>Genomes of leafy and leafless Platanthera orchids illuminate the evolution of mycoheterotrophy.</title>
        <authorList>
            <person name="Li M.H."/>
            <person name="Liu K.W."/>
            <person name="Li Z."/>
            <person name="Lu H.C."/>
            <person name="Ye Q.L."/>
            <person name="Zhang D."/>
            <person name="Wang J.Y."/>
            <person name="Li Y.F."/>
            <person name="Zhong Z.M."/>
            <person name="Liu X."/>
            <person name="Yu X."/>
            <person name="Liu D.K."/>
            <person name="Tu X.D."/>
            <person name="Liu B."/>
            <person name="Hao Y."/>
            <person name="Liao X.Y."/>
            <person name="Jiang Y.T."/>
            <person name="Sun W.H."/>
            <person name="Chen J."/>
            <person name="Chen Y.Q."/>
            <person name="Ai Y."/>
            <person name="Zhai J.W."/>
            <person name="Wu S.S."/>
            <person name="Zhou Z."/>
            <person name="Hsiao Y.Y."/>
            <person name="Wu W.L."/>
            <person name="Chen Y.Y."/>
            <person name="Lin Y.F."/>
            <person name="Hsu J.L."/>
            <person name="Li C.Y."/>
            <person name="Wang Z.W."/>
            <person name="Zhao X."/>
            <person name="Zhong W.Y."/>
            <person name="Ma X.K."/>
            <person name="Ma L."/>
            <person name="Huang J."/>
            <person name="Chen G.Z."/>
            <person name="Huang M.Z."/>
            <person name="Huang L."/>
            <person name="Peng D.H."/>
            <person name="Luo Y.B."/>
            <person name="Zou S.Q."/>
            <person name="Chen S.P."/>
            <person name="Lan S."/>
            <person name="Tsai W.C."/>
            <person name="Van de Peer Y."/>
            <person name="Liu Z.J."/>
        </authorList>
    </citation>
    <scope>NUCLEOTIDE SEQUENCE [LARGE SCALE GENOMIC DNA]</scope>
    <source>
        <strain evidence="2">Lor288</strain>
    </source>
</reference>
<accession>A0ABR2MFS5</accession>
<keyword evidence="1" id="KW-0732">Signal</keyword>
<feature type="chain" id="PRO_5046420553" evidence="1">
    <location>
        <begin position="20"/>
        <end position="119"/>
    </location>
</feature>
<organism evidence="2 3">
    <name type="scientific">Platanthera guangdongensis</name>
    <dbReference type="NCBI Taxonomy" id="2320717"/>
    <lineage>
        <taxon>Eukaryota</taxon>
        <taxon>Viridiplantae</taxon>
        <taxon>Streptophyta</taxon>
        <taxon>Embryophyta</taxon>
        <taxon>Tracheophyta</taxon>
        <taxon>Spermatophyta</taxon>
        <taxon>Magnoliopsida</taxon>
        <taxon>Liliopsida</taxon>
        <taxon>Asparagales</taxon>
        <taxon>Orchidaceae</taxon>
        <taxon>Orchidoideae</taxon>
        <taxon>Orchideae</taxon>
        <taxon>Orchidinae</taxon>
        <taxon>Platanthera</taxon>
    </lineage>
</organism>
<gene>
    <name evidence="2" type="ORF">KSP40_PGU021512</name>
</gene>
<keyword evidence="3" id="KW-1185">Reference proteome</keyword>
<feature type="signal peptide" evidence="1">
    <location>
        <begin position="1"/>
        <end position="19"/>
    </location>
</feature>
<dbReference type="Pfam" id="PF08615">
    <property type="entry name" value="RNase_H2_suC"/>
    <property type="match status" value="1"/>
</dbReference>
<dbReference type="Proteomes" id="UP001412067">
    <property type="component" value="Unassembled WGS sequence"/>
</dbReference>
<comment type="caution">
    <text evidence="2">The sequence shown here is derived from an EMBL/GenBank/DDBJ whole genome shotgun (WGS) entry which is preliminary data.</text>
</comment>
<evidence type="ECO:0000313" key="3">
    <source>
        <dbReference type="Proteomes" id="UP001412067"/>
    </source>
</evidence>
<dbReference type="EMBL" id="JBBWWR010000008">
    <property type="protein sequence ID" value="KAK8963029.1"/>
    <property type="molecule type" value="Genomic_DNA"/>
</dbReference>
<sequence length="119" mass="13405">MVTAVLCCFAHLISKFVLLKRIGEWMSLEENSWESLAEFQNLTYWNHDSLPAKHDLIMRSFHWFADAVIGKLGHVSKGLRGQLFMEQLASLHVSGINNGGACKIKPKVASSQVKKHEVL</sequence>
<proteinExistence type="predicted"/>
<evidence type="ECO:0000313" key="2">
    <source>
        <dbReference type="EMBL" id="KAK8963029.1"/>
    </source>
</evidence>